<reference evidence="1 2" key="1">
    <citation type="submission" date="2023-09" db="EMBL/GenBank/DDBJ databases">
        <authorList>
            <person name="Rey-Velasco X."/>
        </authorList>
    </citation>
    <scope>NUCLEOTIDE SEQUENCE [LARGE SCALE GENOMIC DNA]</scope>
    <source>
        <strain evidence="1 2">F388</strain>
    </source>
</reference>
<dbReference type="Gene3D" id="1.25.10.10">
    <property type="entry name" value="Leucine-rich Repeat Variant"/>
    <property type="match status" value="1"/>
</dbReference>
<protein>
    <recommendedName>
        <fullName evidence="3">DNA alkylation repair enzyme</fullName>
    </recommendedName>
</protein>
<accession>A0ABU3AA18</accession>
<proteinExistence type="predicted"/>
<keyword evidence="2" id="KW-1185">Reference proteome</keyword>
<evidence type="ECO:0008006" key="3">
    <source>
        <dbReference type="Google" id="ProtNLM"/>
    </source>
</evidence>
<evidence type="ECO:0000313" key="1">
    <source>
        <dbReference type="EMBL" id="MDT0607026.1"/>
    </source>
</evidence>
<dbReference type="EMBL" id="JAVRHR010000002">
    <property type="protein sequence ID" value="MDT0607026.1"/>
    <property type="molecule type" value="Genomic_DNA"/>
</dbReference>
<gene>
    <name evidence="1" type="ORF">RM706_08295</name>
</gene>
<dbReference type="InterPro" id="IPR011989">
    <property type="entry name" value="ARM-like"/>
</dbReference>
<evidence type="ECO:0000313" key="2">
    <source>
        <dbReference type="Proteomes" id="UP001255246"/>
    </source>
</evidence>
<dbReference type="InterPro" id="IPR016024">
    <property type="entry name" value="ARM-type_fold"/>
</dbReference>
<dbReference type="Proteomes" id="UP001255246">
    <property type="component" value="Unassembled WGS sequence"/>
</dbReference>
<sequence>MSNFEERLKGGHPNSLGNTVEIVEEILNDPSLFDELFHCYFSTDEVVRLRVSNGMKRICKANKKLLIPFIDRFLNEISKIDQASTQWTLSQLFLQLKNDMSANQIKNATEIMKNNLIHHQDWIVLSQTMETLAIWAKNDEDLKKWLPPHLIRLSNDKRKSVAKKAGKVKASL</sequence>
<comment type="caution">
    <text evidence="1">The sequence shown here is derived from an EMBL/GenBank/DDBJ whole genome shotgun (WGS) entry which is preliminary data.</text>
</comment>
<organism evidence="1 2">
    <name type="scientific">Croceitalea rosinachiae</name>
    <dbReference type="NCBI Taxonomy" id="3075596"/>
    <lineage>
        <taxon>Bacteria</taxon>
        <taxon>Pseudomonadati</taxon>
        <taxon>Bacteroidota</taxon>
        <taxon>Flavobacteriia</taxon>
        <taxon>Flavobacteriales</taxon>
        <taxon>Flavobacteriaceae</taxon>
        <taxon>Croceitalea</taxon>
    </lineage>
</organism>
<dbReference type="RefSeq" id="WP_311350590.1">
    <property type="nucleotide sequence ID" value="NZ_JAVRHR010000002.1"/>
</dbReference>
<name>A0ABU3AA18_9FLAO</name>
<dbReference type="SUPFAM" id="SSF48371">
    <property type="entry name" value="ARM repeat"/>
    <property type="match status" value="1"/>
</dbReference>